<proteinExistence type="predicted"/>
<evidence type="ECO:0000313" key="3">
    <source>
        <dbReference type="EMBL" id="SIT55836.1"/>
    </source>
</evidence>
<dbReference type="Proteomes" id="UP000188388">
    <property type="component" value="Unassembled WGS sequence"/>
</dbReference>
<feature type="region of interest" description="Disordered" evidence="1">
    <location>
        <begin position="138"/>
        <end position="160"/>
    </location>
</feature>
<feature type="domain" description="Tc1-like transposase DDE" evidence="2">
    <location>
        <begin position="14"/>
        <end position="117"/>
    </location>
</feature>
<evidence type="ECO:0000313" key="4">
    <source>
        <dbReference type="Proteomes" id="UP000188388"/>
    </source>
</evidence>
<dbReference type="AlphaFoldDB" id="A0A1R3V7F3"/>
<evidence type="ECO:0000259" key="2">
    <source>
        <dbReference type="Pfam" id="PF13358"/>
    </source>
</evidence>
<gene>
    <name evidence="3" type="ORF">BQ8794_240043</name>
</gene>
<dbReference type="STRING" id="1631249.BQ8794_240043"/>
<name>A0A1R3V7F3_9HYPH</name>
<sequence>MLDLYAETPDPKRPVVCFDESPTQLVGEVRQPIPAAPGRLERYDYEYRRNGTTNLLVFLDAHRPWRKVTVTERRAADFAHCMRDLADGHYPEAACIRVVLDNLSTHTPAALYQALPPSKRDASCNGWCSTRRPSCQLAQHGRDRDSRPAQSVPRPPHRNRDSLVAEVAAWVNQRNNSGARINWMFSTEQAGELLSCFRRFMQIRETKCAWLHVVCS</sequence>
<keyword evidence="4" id="KW-1185">Reference proteome</keyword>
<reference evidence="4" key="1">
    <citation type="submission" date="2017-01" db="EMBL/GenBank/DDBJ databases">
        <authorList>
            <person name="Brunel B."/>
        </authorList>
    </citation>
    <scope>NUCLEOTIDE SEQUENCE [LARGE SCALE GENOMIC DNA]</scope>
</reference>
<evidence type="ECO:0000256" key="1">
    <source>
        <dbReference type="SAM" id="MobiDB-lite"/>
    </source>
</evidence>
<dbReference type="EMBL" id="FTPD01000017">
    <property type="protein sequence ID" value="SIT55836.1"/>
    <property type="molecule type" value="Genomic_DNA"/>
</dbReference>
<protein>
    <submittedName>
        <fullName evidence="3">Transposase</fullName>
    </submittedName>
</protein>
<dbReference type="InterPro" id="IPR038717">
    <property type="entry name" value="Tc1-like_DDE_dom"/>
</dbReference>
<dbReference type="Pfam" id="PF13358">
    <property type="entry name" value="DDE_3"/>
    <property type="match status" value="1"/>
</dbReference>
<organism evidence="3 4">
    <name type="scientific">Mesorhizobium prunaredense</name>
    <dbReference type="NCBI Taxonomy" id="1631249"/>
    <lineage>
        <taxon>Bacteria</taxon>
        <taxon>Pseudomonadati</taxon>
        <taxon>Pseudomonadota</taxon>
        <taxon>Alphaproteobacteria</taxon>
        <taxon>Hyphomicrobiales</taxon>
        <taxon>Phyllobacteriaceae</taxon>
        <taxon>Mesorhizobium</taxon>
    </lineage>
</organism>
<accession>A0A1R3V7F3</accession>